<keyword evidence="2" id="KW-0378">Hydrolase</keyword>
<dbReference type="InterPro" id="IPR000073">
    <property type="entry name" value="AB_hydrolase_1"/>
</dbReference>
<dbReference type="AlphaFoldDB" id="A0A2W5UC83"/>
<feature type="domain" description="AB hydrolase-1" evidence="3">
    <location>
        <begin position="19"/>
        <end position="266"/>
    </location>
</feature>
<dbReference type="PANTHER" id="PTHR43248">
    <property type="entry name" value="2-SUCCINYL-6-HYDROXY-2,4-CYCLOHEXADIENE-1-CARBOXYLATE SYNTHASE"/>
    <property type="match status" value="1"/>
</dbReference>
<evidence type="ECO:0000259" key="3">
    <source>
        <dbReference type="Pfam" id="PF12697"/>
    </source>
</evidence>
<dbReference type="SUPFAM" id="SSF53474">
    <property type="entry name" value="alpha/beta-Hydrolases"/>
    <property type="match status" value="1"/>
</dbReference>
<sequence>MLLNHELVVAPGAEPKRLIVFLHGILGTGANLRSHAKRLVSAQPDSGVLLMDLRAHGQSLGVEGADTVENAAADVAQTARTQSLPVEAVVGHSFGGKVALAIAAQHPELKHVVTLDSAPGPRLDARGSESTVKVVTMLRELRGPWARRDDFVSDVEAHGLSKGLAQWLGMNLERREAGFEFTLELNRIDALLDDYFRVDLWPLVERAANEKKGPRFHLVIGTKSKVYEHDDRIRAQQLESKSEGYVTVDLLDAGHWVHVDDAQGVAMALQHRLTF</sequence>
<evidence type="ECO:0000256" key="1">
    <source>
        <dbReference type="ARBA" id="ARBA00010088"/>
    </source>
</evidence>
<dbReference type="InterPro" id="IPR051601">
    <property type="entry name" value="Serine_prot/Carboxylest_S33"/>
</dbReference>
<evidence type="ECO:0000313" key="4">
    <source>
        <dbReference type="EMBL" id="PZR06588.1"/>
    </source>
</evidence>
<dbReference type="PANTHER" id="PTHR43248:SF3">
    <property type="entry name" value="AB HYDROLASE-1 DOMAIN-CONTAINING PROTEIN"/>
    <property type="match status" value="1"/>
</dbReference>
<dbReference type="InterPro" id="IPR029058">
    <property type="entry name" value="AB_hydrolase_fold"/>
</dbReference>
<comment type="similarity">
    <text evidence="1">Belongs to the peptidase S33 family.</text>
</comment>
<organism evidence="4 5">
    <name type="scientific">Archangium gephyra</name>
    <dbReference type="NCBI Taxonomy" id="48"/>
    <lineage>
        <taxon>Bacteria</taxon>
        <taxon>Pseudomonadati</taxon>
        <taxon>Myxococcota</taxon>
        <taxon>Myxococcia</taxon>
        <taxon>Myxococcales</taxon>
        <taxon>Cystobacterineae</taxon>
        <taxon>Archangiaceae</taxon>
        <taxon>Archangium</taxon>
    </lineage>
</organism>
<evidence type="ECO:0000256" key="2">
    <source>
        <dbReference type="ARBA" id="ARBA00022801"/>
    </source>
</evidence>
<name>A0A2W5UC83_9BACT</name>
<dbReference type="GO" id="GO:0016787">
    <property type="term" value="F:hydrolase activity"/>
    <property type="evidence" value="ECO:0007669"/>
    <property type="project" value="UniProtKB-KW"/>
</dbReference>
<gene>
    <name evidence="4" type="ORF">DI536_29975</name>
</gene>
<dbReference type="EMBL" id="QFQP01000037">
    <property type="protein sequence ID" value="PZR06588.1"/>
    <property type="molecule type" value="Genomic_DNA"/>
</dbReference>
<reference evidence="4 5" key="1">
    <citation type="submission" date="2017-08" db="EMBL/GenBank/DDBJ databases">
        <title>Infants hospitalized years apart are colonized by the same room-sourced microbial strains.</title>
        <authorList>
            <person name="Brooks B."/>
            <person name="Olm M.R."/>
            <person name="Firek B.A."/>
            <person name="Baker R."/>
            <person name="Thomas B.C."/>
            <person name="Morowitz M.J."/>
            <person name="Banfield J.F."/>
        </authorList>
    </citation>
    <scope>NUCLEOTIDE SEQUENCE [LARGE SCALE GENOMIC DNA]</scope>
    <source>
        <strain evidence="4">S2_003_000_R2_14</strain>
    </source>
</reference>
<evidence type="ECO:0000313" key="5">
    <source>
        <dbReference type="Proteomes" id="UP000249061"/>
    </source>
</evidence>
<dbReference type="Pfam" id="PF12697">
    <property type="entry name" value="Abhydrolase_6"/>
    <property type="match status" value="1"/>
</dbReference>
<protein>
    <recommendedName>
        <fullName evidence="3">AB hydrolase-1 domain-containing protein</fullName>
    </recommendedName>
</protein>
<accession>A0A2W5UC83</accession>
<comment type="caution">
    <text evidence="4">The sequence shown here is derived from an EMBL/GenBank/DDBJ whole genome shotgun (WGS) entry which is preliminary data.</text>
</comment>
<proteinExistence type="inferred from homology"/>
<dbReference type="Proteomes" id="UP000249061">
    <property type="component" value="Unassembled WGS sequence"/>
</dbReference>
<dbReference type="Gene3D" id="3.40.50.1820">
    <property type="entry name" value="alpha/beta hydrolase"/>
    <property type="match status" value="1"/>
</dbReference>